<keyword evidence="1" id="KW-0175">Coiled coil</keyword>
<feature type="coiled-coil region" evidence="1">
    <location>
        <begin position="34"/>
        <end position="68"/>
    </location>
</feature>
<proteinExistence type="predicted"/>
<name>A0ABY1QTI0_9BACT</name>
<dbReference type="EMBL" id="FXUG01000039">
    <property type="protein sequence ID" value="SMP79907.1"/>
    <property type="molecule type" value="Genomic_DNA"/>
</dbReference>
<evidence type="ECO:0000256" key="1">
    <source>
        <dbReference type="SAM" id="Coils"/>
    </source>
</evidence>
<sequence length="234" mass="27142">MNRSRGVAFFYNGKSFAATRLSRTFASKNTTLLAKLNQRQKHALEATLSEINEQSANIQDQIDFIRDNAGLPPFDADFATPSELLELTRKSKGEFVDFAEHHVPIYLGQRLINEFDGHWSIEDNPRMAMFGKPYVDGFGNIGYENIYLPLLKLENEEDAKRFERFRQICRRAYDLREGFTEAFSRLTGASIRRSELENECVELDVLPKGREVERVWRQRVNQYAKLLKIKIVRG</sequence>
<reference evidence="2 3" key="1">
    <citation type="submission" date="2017-05" db="EMBL/GenBank/DDBJ databases">
        <authorList>
            <person name="Varghese N."/>
            <person name="Submissions S."/>
        </authorList>
    </citation>
    <scope>NUCLEOTIDE SEQUENCE [LARGE SCALE GENOMIC DNA]</scope>
    <source>
        <strain evidence="2 3">DSM 25457</strain>
    </source>
</reference>
<dbReference type="RefSeq" id="WP_283435660.1">
    <property type="nucleotide sequence ID" value="NZ_FXUG01000039.1"/>
</dbReference>
<evidence type="ECO:0000313" key="2">
    <source>
        <dbReference type="EMBL" id="SMP79907.1"/>
    </source>
</evidence>
<gene>
    <name evidence="2" type="ORF">SAMN06265222_1394</name>
</gene>
<comment type="caution">
    <text evidence="2">The sequence shown here is derived from an EMBL/GenBank/DDBJ whole genome shotgun (WGS) entry which is preliminary data.</text>
</comment>
<keyword evidence="3" id="KW-1185">Reference proteome</keyword>
<protein>
    <submittedName>
        <fullName evidence="2">Uncharacterized protein</fullName>
    </submittedName>
</protein>
<dbReference type="Proteomes" id="UP001158067">
    <property type="component" value="Unassembled WGS sequence"/>
</dbReference>
<evidence type="ECO:0000313" key="3">
    <source>
        <dbReference type="Proteomes" id="UP001158067"/>
    </source>
</evidence>
<organism evidence="2 3">
    <name type="scientific">Neorhodopirellula lusitana</name>
    <dbReference type="NCBI Taxonomy" id="445327"/>
    <lineage>
        <taxon>Bacteria</taxon>
        <taxon>Pseudomonadati</taxon>
        <taxon>Planctomycetota</taxon>
        <taxon>Planctomycetia</taxon>
        <taxon>Pirellulales</taxon>
        <taxon>Pirellulaceae</taxon>
        <taxon>Neorhodopirellula</taxon>
    </lineage>
</organism>
<accession>A0ABY1QTI0</accession>